<dbReference type="Pfam" id="PF02195">
    <property type="entry name" value="ParB_N"/>
    <property type="match status" value="1"/>
</dbReference>
<dbReference type="CDD" id="cd16387">
    <property type="entry name" value="ParB_N_Srx"/>
    <property type="match status" value="1"/>
</dbReference>
<dbReference type="GO" id="GO:0007059">
    <property type="term" value="P:chromosome segregation"/>
    <property type="evidence" value="ECO:0007669"/>
    <property type="project" value="TreeGrafter"/>
</dbReference>
<dbReference type="RefSeq" id="WP_093522369.1">
    <property type="nucleotide sequence ID" value="NZ_FOIJ01000009.1"/>
</dbReference>
<evidence type="ECO:0000313" key="3">
    <source>
        <dbReference type="EMBL" id="SEU18702.1"/>
    </source>
</evidence>
<dbReference type="GO" id="GO:0005694">
    <property type="term" value="C:chromosome"/>
    <property type="evidence" value="ECO:0007669"/>
    <property type="project" value="TreeGrafter"/>
</dbReference>
<dbReference type="InterPro" id="IPR050336">
    <property type="entry name" value="Chromosome_partition/occlusion"/>
</dbReference>
<dbReference type="Proteomes" id="UP000199181">
    <property type="component" value="Unassembled WGS sequence"/>
</dbReference>
<accession>A0A1I0K4Q9</accession>
<proteinExistence type="predicted"/>
<keyword evidence="4" id="KW-1185">Reference proteome</keyword>
<dbReference type="SMART" id="SM00470">
    <property type="entry name" value="ParB"/>
    <property type="match status" value="1"/>
</dbReference>
<feature type="compositionally biased region" description="Low complexity" evidence="1">
    <location>
        <begin position="83"/>
        <end position="105"/>
    </location>
</feature>
<gene>
    <name evidence="3" type="ORF">SAMN05443639_109125</name>
</gene>
<feature type="region of interest" description="Disordered" evidence="1">
    <location>
        <begin position="1"/>
        <end position="108"/>
    </location>
</feature>
<feature type="domain" description="ParB-like N-terminal" evidence="2">
    <location>
        <begin position="117"/>
        <end position="206"/>
    </location>
</feature>
<organism evidence="3 4">
    <name type="scientific">Stigmatella erecta</name>
    <dbReference type="NCBI Taxonomy" id="83460"/>
    <lineage>
        <taxon>Bacteria</taxon>
        <taxon>Pseudomonadati</taxon>
        <taxon>Myxococcota</taxon>
        <taxon>Myxococcia</taxon>
        <taxon>Myxococcales</taxon>
        <taxon>Cystobacterineae</taxon>
        <taxon>Archangiaceae</taxon>
        <taxon>Stigmatella</taxon>
    </lineage>
</organism>
<evidence type="ECO:0000313" key="4">
    <source>
        <dbReference type="Proteomes" id="UP000199181"/>
    </source>
</evidence>
<feature type="compositionally biased region" description="Basic and acidic residues" evidence="1">
    <location>
        <begin position="1"/>
        <end position="16"/>
    </location>
</feature>
<evidence type="ECO:0000259" key="2">
    <source>
        <dbReference type="SMART" id="SM00470"/>
    </source>
</evidence>
<evidence type="ECO:0000256" key="1">
    <source>
        <dbReference type="SAM" id="MobiDB-lite"/>
    </source>
</evidence>
<dbReference type="AlphaFoldDB" id="A0A1I0K4Q9"/>
<feature type="compositionally biased region" description="Low complexity" evidence="1">
    <location>
        <begin position="54"/>
        <end position="70"/>
    </location>
</feature>
<dbReference type="PANTHER" id="PTHR33375:SF1">
    <property type="entry name" value="CHROMOSOME-PARTITIONING PROTEIN PARB-RELATED"/>
    <property type="match status" value="1"/>
</dbReference>
<reference evidence="4" key="1">
    <citation type="submission" date="2016-10" db="EMBL/GenBank/DDBJ databases">
        <authorList>
            <person name="Varghese N."/>
            <person name="Submissions S."/>
        </authorList>
    </citation>
    <scope>NUCLEOTIDE SEQUENCE [LARGE SCALE GENOMIC DNA]</scope>
    <source>
        <strain evidence="4">DSM 16858</strain>
    </source>
</reference>
<sequence>MDAENRVDGEDGKPEMPEEPSSVPPPQEGASAHPEEPGQGASPEGGAEPSPDTAASGESAPGEAEASHGGEPQGTPEEATAGEPSAQAEPASAQEAASPEPLAELRPPPSLDRMVLASLPLEQVEEDATFRIRPPGEISALATDIARLGQLFPVDVRAVGQDRYQIICGFRRVAALRFLKRDRVQARVHEALSDEDALLIALAAAIHANPVDLEELEAKREALESTGRLSAAARDMLEKALESDDSLAPESVEEEVDADELAADAAQRLGTLNQDLSLLADVFLSLDEARRAELLMQLRYSAELVEYLENL</sequence>
<dbReference type="SUPFAM" id="SSF110849">
    <property type="entry name" value="ParB/Sulfiredoxin"/>
    <property type="match status" value="1"/>
</dbReference>
<dbReference type="EMBL" id="FOIJ01000009">
    <property type="protein sequence ID" value="SEU18702.1"/>
    <property type="molecule type" value="Genomic_DNA"/>
</dbReference>
<dbReference type="InterPro" id="IPR036086">
    <property type="entry name" value="ParB/Sulfiredoxin_sf"/>
</dbReference>
<dbReference type="PANTHER" id="PTHR33375">
    <property type="entry name" value="CHROMOSOME-PARTITIONING PROTEIN PARB-RELATED"/>
    <property type="match status" value="1"/>
</dbReference>
<dbReference type="InterPro" id="IPR003115">
    <property type="entry name" value="ParB_N"/>
</dbReference>
<protein>
    <submittedName>
        <fullName evidence="3">Chromosome segregation protein Spo0J, contains ParB-like nuclease domain</fullName>
    </submittedName>
</protein>
<dbReference type="Gene3D" id="3.90.1530.30">
    <property type="match status" value="1"/>
</dbReference>
<name>A0A1I0K4Q9_9BACT</name>